<sequence>MSKKIVYTDEPIGPVRIVSDFLPSPAELSFKEDTVKVTLALSRESVDFFKHEAQKNHTHYQKMIRRLLDSYTKTCKEREAQ</sequence>
<keyword evidence="2" id="KW-1185">Reference proteome</keyword>
<comment type="caution">
    <text evidence="1">The sequence shown here is derived from an EMBL/GenBank/DDBJ whole genome shotgun (WGS) entry which is preliminary data.</text>
</comment>
<proteinExistence type="predicted"/>
<dbReference type="RefSeq" id="WP_191156428.1">
    <property type="nucleotide sequence ID" value="NZ_JACWUN010000012.1"/>
</dbReference>
<accession>A0A8J6UIK7</accession>
<evidence type="ECO:0000313" key="2">
    <source>
        <dbReference type="Proteomes" id="UP000632828"/>
    </source>
</evidence>
<gene>
    <name evidence="1" type="ORF">ICT70_10710</name>
</gene>
<dbReference type="Proteomes" id="UP000632828">
    <property type="component" value="Unassembled WGS sequence"/>
</dbReference>
<dbReference type="EMBL" id="JACWUN010000012">
    <property type="protein sequence ID" value="MBD1401145.1"/>
    <property type="molecule type" value="Genomic_DNA"/>
</dbReference>
<reference evidence="1" key="1">
    <citation type="submission" date="2020-09" db="EMBL/GenBank/DDBJ databases">
        <title>Pelobacter alkaliphilus sp. nov., a novel anaerobic arsenate-reducing bacterium from terrestrial mud volcano.</title>
        <authorList>
            <person name="Khomyakova M.A."/>
            <person name="Merkel A.Y."/>
            <person name="Slobodkin A.I."/>
        </authorList>
    </citation>
    <scope>NUCLEOTIDE SEQUENCE</scope>
    <source>
        <strain evidence="1">M08fum</strain>
    </source>
</reference>
<organism evidence="1 2">
    <name type="scientific">Pelovirga terrestris</name>
    <dbReference type="NCBI Taxonomy" id="2771352"/>
    <lineage>
        <taxon>Bacteria</taxon>
        <taxon>Pseudomonadati</taxon>
        <taxon>Thermodesulfobacteriota</taxon>
        <taxon>Desulfuromonadia</taxon>
        <taxon>Geobacterales</taxon>
        <taxon>Geobacteraceae</taxon>
        <taxon>Pelovirga</taxon>
    </lineage>
</organism>
<protein>
    <submittedName>
        <fullName evidence="1">CopG family transcriptional regulator</fullName>
    </submittedName>
</protein>
<name>A0A8J6UIK7_9BACT</name>
<evidence type="ECO:0000313" key="1">
    <source>
        <dbReference type="EMBL" id="MBD1401145.1"/>
    </source>
</evidence>
<dbReference type="AlphaFoldDB" id="A0A8J6UIK7"/>